<gene>
    <name evidence="2" type="ORF">PF006_g29194</name>
</gene>
<organism evidence="2 3">
    <name type="scientific">Phytophthora fragariae</name>
    <dbReference type="NCBI Taxonomy" id="53985"/>
    <lineage>
        <taxon>Eukaryota</taxon>
        <taxon>Sar</taxon>
        <taxon>Stramenopiles</taxon>
        <taxon>Oomycota</taxon>
        <taxon>Peronosporomycetes</taxon>
        <taxon>Peronosporales</taxon>
        <taxon>Peronosporaceae</taxon>
        <taxon>Phytophthora</taxon>
    </lineage>
</organism>
<feature type="compositionally biased region" description="Polar residues" evidence="1">
    <location>
        <begin position="48"/>
        <end position="57"/>
    </location>
</feature>
<sequence>MNREPRRPGEDGVELTCARRHGERDQLTAVPMESSDAEEQASESVDSTGVTIKTNKSAEPVPTDDSKSEADSALLDNARKLSAELETDENDGVRSCSAAMDKVLRDEIEVSEVCLADDPEEDLRLRFVAAMTLCEDEAITMISATGEEAAEFESSANEIDLADYAHELAFLPDLTDSALTVLDYA</sequence>
<reference evidence="2 3" key="1">
    <citation type="submission" date="2018-08" db="EMBL/GenBank/DDBJ databases">
        <title>Genomic investigation of the strawberry pathogen Phytophthora fragariae indicates pathogenicity is determined by transcriptional variation in three key races.</title>
        <authorList>
            <person name="Adams T.M."/>
            <person name="Armitage A.D."/>
            <person name="Sobczyk M.K."/>
            <person name="Bates H.J."/>
            <person name="Dunwell J.M."/>
            <person name="Nellist C.F."/>
            <person name="Harrison R.J."/>
        </authorList>
    </citation>
    <scope>NUCLEOTIDE SEQUENCE [LARGE SCALE GENOMIC DNA]</scope>
    <source>
        <strain evidence="2 3">NOV-5</strain>
    </source>
</reference>
<protein>
    <submittedName>
        <fullName evidence="2">Uncharacterized protein</fullName>
    </submittedName>
</protein>
<feature type="compositionally biased region" description="Basic and acidic residues" evidence="1">
    <location>
        <begin position="1"/>
        <end position="10"/>
    </location>
</feature>
<feature type="non-terminal residue" evidence="2">
    <location>
        <position position="185"/>
    </location>
</feature>
<name>A0A6A3Q9U8_9STRA</name>
<accession>A0A6A3Q9U8</accession>
<evidence type="ECO:0000313" key="2">
    <source>
        <dbReference type="EMBL" id="KAE9071247.1"/>
    </source>
</evidence>
<feature type="region of interest" description="Disordered" evidence="1">
    <location>
        <begin position="1"/>
        <end position="93"/>
    </location>
</feature>
<dbReference type="Proteomes" id="UP000440732">
    <property type="component" value="Unassembled WGS sequence"/>
</dbReference>
<evidence type="ECO:0000256" key="1">
    <source>
        <dbReference type="SAM" id="MobiDB-lite"/>
    </source>
</evidence>
<evidence type="ECO:0000313" key="3">
    <source>
        <dbReference type="Proteomes" id="UP000440732"/>
    </source>
</evidence>
<dbReference type="AlphaFoldDB" id="A0A6A3Q9U8"/>
<comment type="caution">
    <text evidence="2">The sequence shown here is derived from an EMBL/GenBank/DDBJ whole genome shotgun (WGS) entry which is preliminary data.</text>
</comment>
<dbReference type="EMBL" id="QXGA01004735">
    <property type="protein sequence ID" value="KAE9071247.1"/>
    <property type="molecule type" value="Genomic_DNA"/>
</dbReference>
<proteinExistence type="predicted"/>